<keyword evidence="4" id="KW-1185">Reference proteome</keyword>
<proteinExistence type="predicted"/>
<reference evidence="3" key="1">
    <citation type="submission" date="2023-03" db="EMBL/GenBank/DDBJ databases">
        <title>Massive genome expansion in bonnet fungi (Mycena s.s.) driven by repeated elements and novel gene families across ecological guilds.</title>
        <authorList>
            <consortium name="Lawrence Berkeley National Laboratory"/>
            <person name="Harder C.B."/>
            <person name="Miyauchi S."/>
            <person name="Viragh M."/>
            <person name="Kuo A."/>
            <person name="Thoen E."/>
            <person name="Andreopoulos B."/>
            <person name="Lu D."/>
            <person name="Skrede I."/>
            <person name="Drula E."/>
            <person name="Henrissat B."/>
            <person name="Morin E."/>
            <person name="Kohler A."/>
            <person name="Barry K."/>
            <person name="LaButti K."/>
            <person name="Morin E."/>
            <person name="Salamov A."/>
            <person name="Lipzen A."/>
            <person name="Mereny Z."/>
            <person name="Hegedus B."/>
            <person name="Baldrian P."/>
            <person name="Stursova M."/>
            <person name="Weitz H."/>
            <person name="Taylor A."/>
            <person name="Grigoriev I.V."/>
            <person name="Nagy L.G."/>
            <person name="Martin F."/>
            <person name="Kauserud H."/>
        </authorList>
    </citation>
    <scope>NUCLEOTIDE SEQUENCE</scope>
    <source>
        <strain evidence="3">CBHHK188m</strain>
    </source>
</reference>
<dbReference type="PANTHER" id="PTHR48081:SF8">
    <property type="entry name" value="ALPHA_BETA HYDROLASE FOLD-3 DOMAIN-CONTAINING PROTEIN-RELATED"/>
    <property type="match status" value="1"/>
</dbReference>
<evidence type="ECO:0000256" key="1">
    <source>
        <dbReference type="ARBA" id="ARBA00022801"/>
    </source>
</evidence>
<dbReference type="InterPro" id="IPR013094">
    <property type="entry name" value="AB_hydrolase_3"/>
</dbReference>
<keyword evidence="1 3" id="KW-0378">Hydrolase</keyword>
<evidence type="ECO:0000259" key="2">
    <source>
        <dbReference type="Pfam" id="PF07859"/>
    </source>
</evidence>
<evidence type="ECO:0000313" key="4">
    <source>
        <dbReference type="Proteomes" id="UP001215280"/>
    </source>
</evidence>
<evidence type="ECO:0000313" key="3">
    <source>
        <dbReference type="EMBL" id="KAJ7780599.1"/>
    </source>
</evidence>
<dbReference type="Proteomes" id="UP001215280">
    <property type="component" value="Unassembled WGS sequence"/>
</dbReference>
<sequence>MAEYSHLSEPDPEFAPYIAQINSLPPLPQDDWNTRRRRFDSFIVATSNKTYGPQLPKETEYRVIDHQVDVANGKIRVRIIIPTSSVQTYPLMLWIHGGGWTDGNVELDDYQLRAISVEFQISVVNVEYRLAPENPHPTGLNDCYSALKWAAESESMLCADFNKGFIVAGSSAGGTLATILAHRARDDVFFKDRRISGQILQVPGLLHPNAVPDKYKPCLLSFEQNKDAPILSAEGMLWCYSALGGSPTDPEVSPLLYPSHGGLPPTVIQVCGFDPLRDEAFLFDKLLRNEGVKTKTTVYPGVPHAFHYSFPNVKMAVKWEEDFRSGLRWLLEGAPQ</sequence>
<accession>A0AAD7KAL4</accession>
<dbReference type="Pfam" id="PF07859">
    <property type="entry name" value="Abhydrolase_3"/>
    <property type="match status" value="1"/>
</dbReference>
<organism evidence="3 4">
    <name type="scientific">Mycena maculata</name>
    <dbReference type="NCBI Taxonomy" id="230809"/>
    <lineage>
        <taxon>Eukaryota</taxon>
        <taxon>Fungi</taxon>
        <taxon>Dikarya</taxon>
        <taxon>Basidiomycota</taxon>
        <taxon>Agaricomycotina</taxon>
        <taxon>Agaricomycetes</taxon>
        <taxon>Agaricomycetidae</taxon>
        <taxon>Agaricales</taxon>
        <taxon>Marasmiineae</taxon>
        <taxon>Mycenaceae</taxon>
        <taxon>Mycena</taxon>
    </lineage>
</organism>
<dbReference type="PANTHER" id="PTHR48081">
    <property type="entry name" value="AB HYDROLASE SUPERFAMILY PROTEIN C4A8.06C"/>
    <property type="match status" value="1"/>
</dbReference>
<dbReference type="Gene3D" id="3.40.50.1820">
    <property type="entry name" value="alpha/beta hydrolase"/>
    <property type="match status" value="1"/>
</dbReference>
<protein>
    <submittedName>
        <fullName evidence="3">Alpha/Beta hydrolase protein</fullName>
    </submittedName>
</protein>
<dbReference type="InterPro" id="IPR050300">
    <property type="entry name" value="GDXG_lipolytic_enzyme"/>
</dbReference>
<name>A0AAD7KAL4_9AGAR</name>
<dbReference type="GO" id="GO:0016787">
    <property type="term" value="F:hydrolase activity"/>
    <property type="evidence" value="ECO:0007669"/>
    <property type="project" value="UniProtKB-KW"/>
</dbReference>
<dbReference type="AlphaFoldDB" id="A0AAD7KAL4"/>
<gene>
    <name evidence="3" type="ORF">DFH07DRAFT_729206</name>
</gene>
<dbReference type="SUPFAM" id="SSF53474">
    <property type="entry name" value="alpha/beta-Hydrolases"/>
    <property type="match status" value="1"/>
</dbReference>
<dbReference type="InterPro" id="IPR029058">
    <property type="entry name" value="AB_hydrolase_fold"/>
</dbReference>
<feature type="domain" description="Alpha/beta hydrolase fold-3" evidence="2">
    <location>
        <begin position="92"/>
        <end position="307"/>
    </location>
</feature>
<comment type="caution">
    <text evidence="3">The sequence shown here is derived from an EMBL/GenBank/DDBJ whole genome shotgun (WGS) entry which is preliminary data.</text>
</comment>
<dbReference type="EMBL" id="JARJLG010000005">
    <property type="protein sequence ID" value="KAJ7780599.1"/>
    <property type="molecule type" value="Genomic_DNA"/>
</dbReference>